<evidence type="ECO:0000259" key="2">
    <source>
        <dbReference type="Pfam" id="PF05532"/>
    </source>
</evidence>
<keyword evidence="6" id="KW-1185">Reference proteome</keyword>
<dbReference type="Proteomes" id="UP001177341">
    <property type="component" value="Unassembled WGS sequence"/>
</dbReference>
<dbReference type="InterPro" id="IPR008462">
    <property type="entry name" value="CsbD"/>
</dbReference>
<dbReference type="SUPFAM" id="SSF69047">
    <property type="entry name" value="Hypothetical protein YjbJ"/>
    <property type="match status" value="1"/>
</dbReference>
<reference evidence="3" key="1">
    <citation type="submission" date="2023-07" db="EMBL/GenBank/DDBJ databases">
        <title>Genome content predicts the carbon catabolic preferences of heterotrophic bacteria.</title>
        <authorList>
            <person name="Gralka M."/>
        </authorList>
    </citation>
    <scope>NUCLEOTIDE SEQUENCE</scope>
    <source>
        <strain evidence="4">5G01</strain>
        <strain evidence="3">I2M16</strain>
    </source>
</reference>
<dbReference type="InterPro" id="IPR026042">
    <property type="entry name" value="YjbJ"/>
</dbReference>
<evidence type="ECO:0000256" key="1">
    <source>
        <dbReference type="ARBA" id="ARBA00009129"/>
    </source>
</evidence>
<gene>
    <name evidence="3" type="ORF">Q4490_00120</name>
    <name evidence="4" type="ORF">Q8W30_17470</name>
</gene>
<sequence>MNTDILEGKWKQTKGEIKAKWGKLTDDEIDVAKGNTEKFLGIMQEKYGMERDEAQKELDKITR</sequence>
<proteinExistence type="inferred from homology"/>
<dbReference type="PANTHER" id="PTHR34977">
    <property type="entry name" value="UPF0337 PROTEIN YJBJ"/>
    <property type="match status" value="1"/>
</dbReference>
<dbReference type="GeneID" id="89456709"/>
<dbReference type="InterPro" id="IPR050423">
    <property type="entry name" value="UPF0337_stress_rsp"/>
</dbReference>
<accession>A0AAW7XFB0</accession>
<dbReference type="EMBL" id="JAUYVO010000019">
    <property type="protein sequence ID" value="MDP2524357.1"/>
    <property type="molecule type" value="Genomic_DNA"/>
</dbReference>
<dbReference type="AlphaFoldDB" id="A0AAW7XFB0"/>
<comment type="similarity">
    <text evidence="1">Belongs to the UPF0337 (CsbD) family.</text>
</comment>
<evidence type="ECO:0000313" key="3">
    <source>
        <dbReference type="EMBL" id="MDO6451954.1"/>
    </source>
</evidence>
<dbReference type="InterPro" id="IPR036629">
    <property type="entry name" value="YjbJ_sf"/>
</dbReference>
<dbReference type="PANTHER" id="PTHR34977:SF1">
    <property type="entry name" value="UPF0337 PROTEIN YJBJ"/>
    <property type="match status" value="1"/>
</dbReference>
<dbReference type="Gene3D" id="1.10.1470.10">
    <property type="entry name" value="YjbJ"/>
    <property type="match status" value="1"/>
</dbReference>
<evidence type="ECO:0000313" key="5">
    <source>
        <dbReference type="Proteomes" id="UP001169862"/>
    </source>
</evidence>
<organism evidence="3 5">
    <name type="scientific">Neptunomonas phycophila</name>
    <dbReference type="NCBI Taxonomy" id="1572645"/>
    <lineage>
        <taxon>Bacteria</taxon>
        <taxon>Pseudomonadati</taxon>
        <taxon>Pseudomonadota</taxon>
        <taxon>Gammaproteobacteria</taxon>
        <taxon>Oceanospirillales</taxon>
        <taxon>Oceanospirillaceae</taxon>
        <taxon>Neptunomonas</taxon>
    </lineage>
</organism>
<dbReference type="RefSeq" id="WP_075172577.1">
    <property type="nucleotide sequence ID" value="NZ_CAXHZV010000027.1"/>
</dbReference>
<feature type="domain" description="CsbD-like" evidence="2">
    <location>
        <begin position="4"/>
        <end position="56"/>
    </location>
</feature>
<dbReference type="Pfam" id="PF05532">
    <property type="entry name" value="CsbD"/>
    <property type="match status" value="1"/>
</dbReference>
<evidence type="ECO:0000313" key="4">
    <source>
        <dbReference type="EMBL" id="MDP2524357.1"/>
    </source>
</evidence>
<dbReference type="PIRSF" id="PIRSF039008">
    <property type="entry name" value="YjbJ"/>
    <property type="match status" value="1"/>
</dbReference>
<dbReference type="Proteomes" id="UP001169862">
    <property type="component" value="Unassembled WGS sequence"/>
</dbReference>
<dbReference type="EMBL" id="JAUOPG010000001">
    <property type="protein sequence ID" value="MDO6451954.1"/>
    <property type="molecule type" value="Genomic_DNA"/>
</dbReference>
<evidence type="ECO:0000313" key="6">
    <source>
        <dbReference type="Proteomes" id="UP001177341"/>
    </source>
</evidence>
<name>A0AAW7XFB0_9GAMM</name>
<protein>
    <submittedName>
        <fullName evidence="3">CsbD family protein</fullName>
    </submittedName>
</protein>
<comment type="caution">
    <text evidence="3">The sequence shown here is derived from an EMBL/GenBank/DDBJ whole genome shotgun (WGS) entry which is preliminary data.</text>
</comment>